<dbReference type="EMBL" id="AYUF01000311">
    <property type="protein sequence ID" value="ETK02649.1"/>
    <property type="molecule type" value="Genomic_DNA"/>
</dbReference>
<dbReference type="Proteomes" id="UP000018837">
    <property type="component" value="Unassembled WGS sequence"/>
</dbReference>
<dbReference type="AlphaFoldDB" id="W2C626"/>
<evidence type="ECO:0000256" key="1">
    <source>
        <dbReference type="SAM" id="SignalP"/>
    </source>
</evidence>
<feature type="chain" id="PRO_5004812509" evidence="1">
    <location>
        <begin position="26"/>
        <end position="415"/>
    </location>
</feature>
<dbReference type="Gene3D" id="2.40.160.60">
    <property type="entry name" value="Outer membrane protein transport protein (OMPP1/FadL/TodX)"/>
    <property type="match status" value="1"/>
</dbReference>
<feature type="signal peptide" evidence="1">
    <location>
        <begin position="1"/>
        <end position="25"/>
    </location>
</feature>
<dbReference type="SUPFAM" id="SSF56935">
    <property type="entry name" value="Porins"/>
    <property type="match status" value="1"/>
</dbReference>
<reference evidence="2 3" key="1">
    <citation type="submission" date="2013-11" db="EMBL/GenBank/DDBJ databases">
        <title>Single cell genomics of uncultured Tannerella BU063 (oral taxon 286).</title>
        <authorList>
            <person name="Beall C.J."/>
            <person name="Campbell A.G."/>
            <person name="Griffen A.L."/>
            <person name="Podar M."/>
            <person name="Leys E.J."/>
        </authorList>
    </citation>
    <scope>NUCLEOTIDE SEQUENCE [LARGE SCALE GENOMIC DNA]</scope>
    <source>
        <strain evidence="2">Cell 2</strain>
    </source>
</reference>
<keyword evidence="1" id="KW-0732">Signal</keyword>
<dbReference type="PATRIC" id="fig|1411148.3.peg.353"/>
<evidence type="ECO:0000313" key="3">
    <source>
        <dbReference type="Proteomes" id="UP000018837"/>
    </source>
</evidence>
<proteinExistence type="predicted"/>
<comment type="caution">
    <text evidence="2">The sequence shown here is derived from an EMBL/GenBank/DDBJ whole genome shotgun (WGS) entry which is preliminary data.</text>
</comment>
<gene>
    <name evidence="2" type="ORF">N425_02940</name>
</gene>
<evidence type="ECO:0000313" key="2">
    <source>
        <dbReference type="EMBL" id="ETK02649.1"/>
    </source>
</evidence>
<sequence length="415" mass="46679">MMKTSRSVLSLLLGILLCGALPMMAQNSTNSPYTRFGYGMQADRSFAAGRAMGGIGYGLRSARQINPMNPASYTGMDSLTFLFDGGISAQMSWFNDGTHRQRDLNGGFNYAAMQFPLHRRLAVSIGLLPFSSVGYNYTAPSQGDSRYTDRFSGTGGLNEIYGGLSFAPWKERLSIGANISYMFGTITHSSVTNLTNTFYWRNKIRVHNVKYDFGLQYTHPLSKTDRLTLGAVYSPKLRLGTTVSNETSFREDFSTVVEGDTMRNAGFDLPDMYGVGLSFTRDNRMVLAADVSYRQWSKAQFYNREGDFNDQIRVGLGGEYIPNAFTRAYLQRIRYRAGLHYGNSYVKVNGNGGYKEYGVTLGVGLPMLDNRSFINASLDYIKVAPERKGLIDEQYLRLTVSYTFNEYWFFKRKID</sequence>
<accession>W2C626</accession>
<name>W2C626_9BACT</name>
<protein>
    <submittedName>
        <fullName evidence="2">Membrane protein</fullName>
    </submittedName>
</protein>
<organism evidence="2 3">
    <name type="scientific">Tannerella sp. oral taxon BU063 isolate Cell 2</name>
    <dbReference type="NCBI Taxonomy" id="1411148"/>
    <lineage>
        <taxon>Bacteria</taxon>
        <taxon>Pseudomonadati</taxon>
        <taxon>Bacteroidota</taxon>
        <taxon>Bacteroidia</taxon>
        <taxon>Bacteroidales</taxon>
        <taxon>Tannerellaceae</taxon>
        <taxon>Tannerella</taxon>
    </lineage>
</organism>